<dbReference type="Gene3D" id="3.30.450.40">
    <property type="match status" value="1"/>
</dbReference>
<reference evidence="1 3" key="1">
    <citation type="submission" date="2015-12" db="EMBL/GenBank/DDBJ databases">
        <title>Intraspecies pangenome expansion in the marine bacterium Alteromonas.</title>
        <authorList>
            <person name="Lopez-Perez M."/>
            <person name="Rodriguez-Valera F."/>
        </authorList>
    </citation>
    <scope>NUCLEOTIDE SEQUENCE [LARGE SCALE GENOMIC DNA]</scope>
    <source>
        <strain evidence="1 3">LMG 21861</strain>
    </source>
</reference>
<reference evidence="2" key="2">
    <citation type="submission" date="2023-07" db="EMBL/GenBank/DDBJ databases">
        <title>Genome content predicts the carbon catabolic preferences of heterotrophic bacteria.</title>
        <authorList>
            <person name="Gralka M."/>
        </authorList>
    </citation>
    <scope>NUCLEOTIDE SEQUENCE</scope>
    <source>
        <strain evidence="2">F2M12</strain>
    </source>
</reference>
<dbReference type="AlphaFoldDB" id="A0AAW7Z347"/>
<name>A0AAW7Z347_9ALTE</name>
<proteinExistence type="predicted"/>
<dbReference type="Proteomes" id="UP001170717">
    <property type="component" value="Unassembled WGS sequence"/>
</dbReference>
<accession>A0AAW7Z347</accession>
<evidence type="ECO:0000313" key="1">
    <source>
        <dbReference type="EMBL" id="AMJ75170.1"/>
    </source>
</evidence>
<dbReference type="KEGG" id="asq:AVL57_15085"/>
<evidence type="ECO:0008006" key="5">
    <source>
        <dbReference type="Google" id="ProtNLM"/>
    </source>
</evidence>
<protein>
    <recommendedName>
        <fullName evidence="5">GAF domain-containing protein</fullName>
    </recommendedName>
</protein>
<gene>
    <name evidence="1" type="ORF">AVL57_15085</name>
    <name evidence="2" type="ORF">Q4527_10695</name>
</gene>
<dbReference type="InterPro" id="IPR029016">
    <property type="entry name" value="GAF-like_dom_sf"/>
</dbReference>
<evidence type="ECO:0000313" key="4">
    <source>
        <dbReference type="Proteomes" id="UP001170717"/>
    </source>
</evidence>
<organism evidence="2 4">
    <name type="scientific">Alteromonas stellipolaris</name>
    <dbReference type="NCBI Taxonomy" id="233316"/>
    <lineage>
        <taxon>Bacteria</taxon>
        <taxon>Pseudomonadati</taxon>
        <taxon>Pseudomonadota</taxon>
        <taxon>Gammaproteobacteria</taxon>
        <taxon>Alteromonadales</taxon>
        <taxon>Alteromonadaceae</taxon>
        <taxon>Alteromonas/Salinimonas group</taxon>
        <taxon>Alteromonas</taxon>
    </lineage>
</organism>
<dbReference type="SUPFAM" id="SSF55781">
    <property type="entry name" value="GAF domain-like"/>
    <property type="match status" value="1"/>
</dbReference>
<keyword evidence="3" id="KW-1185">Reference proteome</keyword>
<dbReference type="GeneID" id="83259057"/>
<dbReference type="EMBL" id="JAUOQI010000006">
    <property type="protein sequence ID" value="MDO6577863.1"/>
    <property type="molecule type" value="Genomic_DNA"/>
</dbReference>
<evidence type="ECO:0000313" key="2">
    <source>
        <dbReference type="EMBL" id="MDO6577863.1"/>
    </source>
</evidence>
<sequence length="164" mass="18825">MDIDRYTTLVISLSKCGLDEQDKLSAIVSCLRLSIPAANRISLWRFEENKTRIRCLTLNQDGQNLPTHGLSLSEEDSPNYFDNILNQSVLVASDARNHSATKCFNENYFKPNDIYSLMDFTFHHHFNPIGVICCEKTHCAIQWSQNDIDNLKRVAQITSMFYDS</sequence>
<dbReference type="RefSeq" id="WP_057790432.1">
    <property type="nucleotide sequence ID" value="NZ_CANLMS010000001.1"/>
</dbReference>
<dbReference type="EMBL" id="CP013926">
    <property type="protein sequence ID" value="AMJ75170.1"/>
    <property type="molecule type" value="Genomic_DNA"/>
</dbReference>
<dbReference type="Proteomes" id="UP000056750">
    <property type="component" value="Chromosome"/>
</dbReference>
<evidence type="ECO:0000313" key="3">
    <source>
        <dbReference type="Proteomes" id="UP000056750"/>
    </source>
</evidence>